<dbReference type="FunFam" id="2.70.150.10:FF:000002">
    <property type="entry name" value="Copper-transporting ATPase 1, putative"/>
    <property type="match status" value="1"/>
</dbReference>
<evidence type="ECO:0000256" key="8">
    <source>
        <dbReference type="ARBA" id="ARBA00022989"/>
    </source>
</evidence>
<dbReference type="GO" id="GO:0005507">
    <property type="term" value="F:copper ion binding"/>
    <property type="evidence" value="ECO:0007669"/>
    <property type="project" value="TreeGrafter"/>
</dbReference>
<dbReference type="GO" id="GO:0005524">
    <property type="term" value="F:ATP binding"/>
    <property type="evidence" value="ECO:0007669"/>
    <property type="project" value="UniProtKB-KW"/>
</dbReference>
<proteinExistence type="inferred from homology"/>
<dbReference type="InterPro" id="IPR018303">
    <property type="entry name" value="ATPase_P-typ_P_site"/>
</dbReference>
<dbReference type="PRINTS" id="PR00120">
    <property type="entry name" value="HATPASE"/>
</dbReference>
<dbReference type="InterPro" id="IPR027256">
    <property type="entry name" value="P-typ_ATPase_IB"/>
</dbReference>
<dbReference type="InterPro" id="IPR059000">
    <property type="entry name" value="ATPase_P-type_domA"/>
</dbReference>
<feature type="transmembrane region" description="Helical" evidence="10">
    <location>
        <begin position="110"/>
        <end position="130"/>
    </location>
</feature>
<reference evidence="12" key="1">
    <citation type="submission" date="2020-05" db="EMBL/GenBank/DDBJ databases">
        <authorList>
            <person name="Chiriac C."/>
            <person name="Salcher M."/>
            <person name="Ghai R."/>
            <person name="Kavagutti S V."/>
        </authorList>
    </citation>
    <scope>NUCLEOTIDE SEQUENCE</scope>
</reference>
<dbReference type="PANTHER" id="PTHR43520">
    <property type="entry name" value="ATP7, ISOFORM B"/>
    <property type="match status" value="1"/>
</dbReference>
<keyword evidence="7" id="KW-1278">Translocase</keyword>
<dbReference type="NCBIfam" id="TIGR01511">
    <property type="entry name" value="ATPase-IB1_Cu"/>
    <property type="match status" value="1"/>
</dbReference>
<keyword evidence="4" id="KW-0479">Metal-binding</keyword>
<dbReference type="SUPFAM" id="SSF56784">
    <property type="entry name" value="HAD-like"/>
    <property type="match status" value="1"/>
</dbReference>
<keyword evidence="6" id="KW-0067">ATP-binding</keyword>
<dbReference type="InterPro" id="IPR044492">
    <property type="entry name" value="P_typ_ATPase_HD_dom"/>
</dbReference>
<dbReference type="PRINTS" id="PR00119">
    <property type="entry name" value="CATATPASE"/>
</dbReference>
<dbReference type="GO" id="GO:0012505">
    <property type="term" value="C:endomembrane system"/>
    <property type="evidence" value="ECO:0007669"/>
    <property type="project" value="UniProtKB-SubCell"/>
</dbReference>
<dbReference type="SFLD" id="SFLDG00002">
    <property type="entry name" value="C1.7:_P-type_atpase_like"/>
    <property type="match status" value="1"/>
</dbReference>
<dbReference type="Pfam" id="PF00122">
    <property type="entry name" value="E1-E2_ATPase"/>
    <property type="match status" value="1"/>
</dbReference>
<evidence type="ECO:0000259" key="11">
    <source>
        <dbReference type="Pfam" id="PF00122"/>
    </source>
</evidence>
<dbReference type="SUPFAM" id="SSF81665">
    <property type="entry name" value="Calcium ATPase, transmembrane domain M"/>
    <property type="match status" value="1"/>
</dbReference>
<dbReference type="Gene3D" id="3.40.50.1000">
    <property type="entry name" value="HAD superfamily/HAD-like"/>
    <property type="match status" value="1"/>
</dbReference>
<dbReference type="SUPFAM" id="SSF81653">
    <property type="entry name" value="Calcium ATPase, transduction domain A"/>
    <property type="match status" value="1"/>
</dbReference>
<dbReference type="EMBL" id="CAEZXR010000115">
    <property type="protein sequence ID" value="CAB4704738.1"/>
    <property type="molecule type" value="Genomic_DNA"/>
</dbReference>
<keyword evidence="5" id="KW-0547">Nucleotide-binding</keyword>
<evidence type="ECO:0000313" key="12">
    <source>
        <dbReference type="EMBL" id="CAB4704738.1"/>
    </source>
</evidence>
<sequence length="493" mass="50003">MLRDGREESLPVERLAVDDRFVVRPGEKVATDGVVESGTSALDASLLTGEPVPVEVGPGSAVTGATVNAGGRLVVRATRIGTDTQLSQMVRLVEEAQHGKAEVQRLADRISGVFVPIVIALSVATLGFWLGAGASAASAATAAVAVLVVACPCALGLATPTALLVGTGRGAQLGILIRGPEALESTRRVDTVVLDKTGTVTTGRMSLVEVVAHGATEADVRRRAATLEGGSEHPIARAIAAGADHGQLDAFANREGLGVVGQVDGTRVVLGRARLLAEEGLTTSAGIDAAVEAAEAAGRTPVVVGWDGAARGVLVVADTVRPTSVEALGRLRALGLDPVLLTGDHERAARAVAAEVGIIDVVAGVLPAGKLDTIRALQAQGRVVAMIGDGVNDAAALAQADLGIAIGTGADVAIQAADLTLVRGDLLLAADAVRLARRTLTTIRGNLFWAFAYNVAALPLAAAGFLSPMIAGAAMALSSVFVVANSLRLRRFS</sequence>
<evidence type="ECO:0000256" key="5">
    <source>
        <dbReference type="ARBA" id="ARBA00022741"/>
    </source>
</evidence>
<evidence type="ECO:0000256" key="10">
    <source>
        <dbReference type="SAM" id="Phobius"/>
    </source>
</evidence>
<dbReference type="Gene3D" id="3.40.1110.10">
    <property type="entry name" value="Calcium-transporting ATPase, cytoplasmic domain N"/>
    <property type="match status" value="1"/>
</dbReference>
<organism evidence="12">
    <name type="scientific">freshwater metagenome</name>
    <dbReference type="NCBI Taxonomy" id="449393"/>
    <lineage>
        <taxon>unclassified sequences</taxon>
        <taxon>metagenomes</taxon>
        <taxon>ecological metagenomes</taxon>
    </lineage>
</organism>
<dbReference type="SFLD" id="SFLDS00003">
    <property type="entry name" value="Haloacid_Dehalogenase"/>
    <property type="match status" value="1"/>
</dbReference>
<dbReference type="GO" id="GO:0043682">
    <property type="term" value="F:P-type divalent copper transporter activity"/>
    <property type="evidence" value="ECO:0007669"/>
    <property type="project" value="TreeGrafter"/>
</dbReference>
<feature type="transmembrane region" description="Helical" evidence="10">
    <location>
        <begin position="142"/>
        <end position="165"/>
    </location>
</feature>
<dbReference type="Gene3D" id="2.70.150.10">
    <property type="entry name" value="Calcium-transporting ATPase, cytoplasmic transduction domain A"/>
    <property type="match status" value="1"/>
</dbReference>
<dbReference type="NCBIfam" id="TIGR01525">
    <property type="entry name" value="ATPase-IB_hvy"/>
    <property type="match status" value="1"/>
</dbReference>
<feature type="domain" description="P-type ATPase A" evidence="11">
    <location>
        <begin position="2"/>
        <end position="94"/>
    </location>
</feature>
<comment type="similarity">
    <text evidence="2">Belongs to the cation transport ATPase (P-type) (TC 3.A.3) family. Type IB subfamily.</text>
</comment>
<evidence type="ECO:0000256" key="4">
    <source>
        <dbReference type="ARBA" id="ARBA00022723"/>
    </source>
</evidence>
<dbReference type="AlphaFoldDB" id="A0A6J6Q7H1"/>
<keyword evidence="9 10" id="KW-0472">Membrane</keyword>
<gene>
    <name evidence="12" type="ORF">UFOPK2579_01123</name>
</gene>
<dbReference type="Pfam" id="PF00702">
    <property type="entry name" value="Hydrolase"/>
    <property type="match status" value="1"/>
</dbReference>
<evidence type="ECO:0000256" key="3">
    <source>
        <dbReference type="ARBA" id="ARBA00022692"/>
    </source>
</evidence>
<dbReference type="InterPro" id="IPR036412">
    <property type="entry name" value="HAD-like_sf"/>
</dbReference>
<evidence type="ECO:0000256" key="7">
    <source>
        <dbReference type="ARBA" id="ARBA00022967"/>
    </source>
</evidence>
<dbReference type="InterPro" id="IPR001757">
    <property type="entry name" value="P_typ_ATPase"/>
</dbReference>
<evidence type="ECO:0000256" key="9">
    <source>
        <dbReference type="ARBA" id="ARBA00023136"/>
    </source>
</evidence>
<dbReference type="InterPro" id="IPR008250">
    <property type="entry name" value="ATPase_P-typ_transduc_dom_A_sf"/>
</dbReference>
<evidence type="ECO:0000256" key="6">
    <source>
        <dbReference type="ARBA" id="ARBA00022840"/>
    </source>
</evidence>
<name>A0A6J6Q7H1_9ZZZZ</name>
<keyword evidence="8 10" id="KW-1133">Transmembrane helix</keyword>
<protein>
    <submittedName>
        <fullName evidence="12">Unannotated protein</fullName>
    </submittedName>
</protein>
<comment type="subcellular location">
    <subcellularLocation>
        <location evidence="1">Endomembrane system</location>
        <topology evidence="1">Multi-pass membrane protein</topology>
    </subcellularLocation>
</comment>
<dbReference type="InterPro" id="IPR023214">
    <property type="entry name" value="HAD_sf"/>
</dbReference>
<evidence type="ECO:0000256" key="2">
    <source>
        <dbReference type="ARBA" id="ARBA00006024"/>
    </source>
</evidence>
<feature type="transmembrane region" description="Helical" evidence="10">
    <location>
        <begin position="447"/>
        <end position="463"/>
    </location>
</feature>
<dbReference type="GO" id="GO:0055070">
    <property type="term" value="P:copper ion homeostasis"/>
    <property type="evidence" value="ECO:0007669"/>
    <property type="project" value="TreeGrafter"/>
</dbReference>
<evidence type="ECO:0000256" key="1">
    <source>
        <dbReference type="ARBA" id="ARBA00004127"/>
    </source>
</evidence>
<dbReference type="PANTHER" id="PTHR43520:SF8">
    <property type="entry name" value="P-TYPE CU(+) TRANSPORTER"/>
    <property type="match status" value="1"/>
</dbReference>
<feature type="transmembrane region" description="Helical" evidence="10">
    <location>
        <begin position="469"/>
        <end position="487"/>
    </location>
</feature>
<dbReference type="InterPro" id="IPR023298">
    <property type="entry name" value="ATPase_P-typ_TM_dom_sf"/>
</dbReference>
<dbReference type="NCBIfam" id="TIGR01494">
    <property type="entry name" value="ATPase_P-type"/>
    <property type="match status" value="1"/>
</dbReference>
<dbReference type="PROSITE" id="PS00154">
    <property type="entry name" value="ATPASE_E1_E2"/>
    <property type="match status" value="1"/>
</dbReference>
<dbReference type="GO" id="GO:0016887">
    <property type="term" value="F:ATP hydrolysis activity"/>
    <property type="evidence" value="ECO:0007669"/>
    <property type="project" value="InterPro"/>
</dbReference>
<accession>A0A6J6Q7H1</accession>
<dbReference type="GO" id="GO:0016020">
    <property type="term" value="C:membrane"/>
    <property type="evidence" value="ECO:0007669"/>
    <property type="project" value="InterPro"/>
</dbReference>
<dbReference type="SFLD" id="SFLDF00027">
    <property type="entry name" value="p-type_atpase"/>
    <property type="match status" value="1"/>
</dbReference>
<dbReference type="InterPro" id="IPR023299">
    <property type="entry name" value="ATPase_P-typ_cyto_dom_N"/>
</dbReference>
<keyword evidence="3 10" id="KW-0812">Transmembrane</keyword>